<dbReference type="Gene3D" id="3.30.420.10">
    <property type="entry name" value="Ribonuclease H-like superfamily/Ribonuclease H"/>
    <property type="match status" value="1"/>
</dbReference>
<reference evidence="2 3" key="1">
    <citation type="submission" date="2019-07" db="EMBL/GenBank/DDBJ databases">
        <title>Genomics analysis of Aphanomyces spp. identifies a new class of oomycete effector associated with host adaptation.</title>
        <authorList>
            <person name="Gaulin E."/>
        </authorList>
    </citation>
    <scope>NUCLEOTIDE SEQUENCE [LARGE SCALE GENOMIC DNA]</scope>
    <source>
        <strain evidence="2 3">ATCC 201684</strain>
    </source>
</reference>
<gene>
    <name evidence="2" type="ORF">Ae201684_018484</name>
</gene>
<organism evidence="2 3">
    <name type="scientific">Aphanomyces euteiches</name>
    <dbReference type="NCBI Taxonomy" id="100861"/>
    <lineage>
        <taxon>Eukaryota</taxon>
        <taxon>Sar</taxon>
        <taxon>Stramenopiles</taxon>
        <taxon>Oomycota</taxon>
        <taxon>Saprolegniomycetes</taxon>
        <taxon>Saprolegniales</taxon>
        <taxon>Verrucalvaceae</taxon>
        <taxon>Aphanomyces</taxon>
    </lineage>
</organism>
<dbReference type="PANTHER" id="PTHR33939">
    <property type="entry name" value="PROTEIN CBG22215"/>
    <property type="match status" value="1"/>
</dbReference>
<accession>A0A6G0W5P2</accession>
<dbReference type="AlphaFoldDB" id="A0A6G0W5P2"/>
<feature type="compositionally biased region" description="Low complexity" evidence="1">
    <location>
        <begin position="175"/>
        <end position="187"/>
    </location>
</feature>
<feature type="compositionally biased region" description="Acidic residues" evidence="1">
    <location>
        <begin position="158"/>
        <end position="174"/>
    </location>
</feature>
<evidence type="ECO:0000313" key="3">
    <source>
        <dbReference type="Proteomes" id="UP000481153"/>
    </source>
</evidence>
<dbReference type="VEuPathDB" id="FungiDB:AeMF1_005888"/>
<dbReference type="PANTHER" id="PTHR33939:SF1">
    <property type="entry name" value="DUF4371 DOMAIN-CONTAINING PROTEIN"/>
    <property type="match status" value="1"/>
</dbReference>
<protein>
    <recommendedName>
        <fullName evidence="4">Tc1-like transposase DDE domain-containing protein</fullName>
    </recommendedName>
</protein>
<evidence type="ECO:0000313" key="2">
    <source>
        <dbReference type="EMBL" id="KAF0722357.1"/>
    </source>
</evidence>
<proteinExistence type="predicted"/>
<dbReference type="EMBL" id="VJMJ01000337">
    <property type="protein sequence ID" value="KAF0722357.1"/>
    <property type="molecule type" value="Genomic_DNA"/>
</dbReference>
<name>A0A6G0W5P2_9STRA</name>
<evidence type="ECO:0008006" key="4">
    <source>
        <dbReference type="Google" id="ProtNLM"/>
    </source>
</evidence>
<dbReference type="InterPro" id="IPR036397">
    <property type="entry name" value="RNaseH_sf"/>
</dbReference>
<feature type="region of interest" description="Disordered" evidence="1">
    <location>
        <begin position="149"/>
        <end position="187"/>
    </location>
</feature>
<dbReference type="GO" id="GO:0003676">
    <property type="term" value="F:nucleic acid binding"/>
    <property type="evidence" value="ECO:0007669"/>
    <property type="project" value="InterPro"/>
</dbReference>
<sequence>MHNAKYHKDKPSTTPKGNWKKSHLYQACLNYNIEDIKMDDYKSTIWSRLQEHVDQFVLPVVVEMARARGHDVVYTPPGFSELQPIEMIWANVKGKVGRAYTSDTTFSEVRQRLDDAFWDLDEFTIHDTIENSTAYLVALDKKLREADANDASGGDAFYDSDLDSLASGDDDSNEISDSSGNNNDDDA</sequence>
<keyword evidence="3" id="KW-1185">Reference proteome</keyword>
<evidence type="ECO:0000256" key="1">
    <source>
        <dbReference type="SAM" id="MobiDB-lite"/>
    </source>
</evidence>
<dbReference type="Proteomes" id="UP000481153">
    <property type="component" value="Unassembled WGS sequence"/>
</dbReference>
<comment type="caution">
    <text evidence="2">The sequence shown here is derived from an EMBL/GenBank/DDBJ whole genome shotgun (WGS) entry which is preliminary data.</text>
</comment>